<keyword evidence="1" id="KW-0808">Transferase</keyword>
<protein>
    <recommendedName>
        <fullName evidence="5">Glucokinase 1</fullName>
    </recommendedName>
</protein>
<dbReference type="Pfam" id="PF02685">
    <property type="entry name" value="Glucokinase"/>
    <property type="match status" value="1"/>
</dbReference>
<evidence type="ECO:0000313" key="4">
    <source>
        <dbReference type="Proteomes" id="UP001470230"/>
    </source>
</evidence>
<evidence type="ECO:0000256" key="2">
    <source>
        <dbReference type="ARBA" id="ARBA00022777"/>
    </source>
</evidence>
<dbReference type="InterPro" id="IPR043129">
    <property type="entry name" value="ATPase_NBD"/>
</dbReference>
<dbReference type="SUPFAM" id="SSF53067">
    <property type="entry name" value="Actin-like ATPase domain"/>
    <property type="match status" value="1"/>
</dbReference>
<dbReference type="PANTHER" id="PTHR47450">
    <property type="entry name" value="GLUCOKINASE"/>
    <property type="match status" value="1"/>
</dbReference>
<proteinExistence type="predicted"/>
<name>A0ABR2KYV7_9EUKA</name>
<gene>
    <name evidence="3" type="ORF">M9Y10_014186</name>
</gene>
<dbReference type="Gene3D" id="3.30.420.40">
    <property type="match status" value="1"/>
</dbReference>
<sequence>MIQSKYYDQMKSWGSGNSIKFCLGADVGASGIRFRFSNANNQDQFFEPGHIKLSSARQFHNLFDKLSKEIKKNVPGATCVGSSIACAGLRKEDTVQVMNWKGSSEYQTIHISKINQQLFPYQHSLMMNDLEAGGYGIISLAKDKNRANKYFKKLWGPRGGSLLSSFYNTAIMAMGSGLGSALILAEHDTNTHVVIPTESGYLMSSSHLDKHIKYSDQIQTMNFVSDLYFDGQLNPPFEDLASGHGLVDDYKALMNNPKLKIDASKIAKKAKGGDSLAKTAMKNHYIYFTKLAKQFAYGLNCRSIVMALSNQVSNKWLIDEIQNELEAEFKDTPEWRTVDQVSVYSQVEDVNVNIVGTTYMAHYCSTHKL</sequence>
<comment type="caution">
    <text evidence="3">The sequence shown here is derived from an EMBL/GenBank/DDBJ whole genome shotgun (WGS) entry which is preliminary data.</text>
</comment>
<reference evidence="3 4" key="1">
    <citation type="submission" date="2024-04" db="EMBL/GenBank/DDBJ databases">
        <title>Tritrichomonas musculus Genome.</title>
        <authorList>
            <person name="Alves-Ferreira E."/>
            <person name="Grigg M."/>
            <person name="Lorenzi H."/>
            <person name="Galac M."/>
        </authorList>
    </citation>
    <scope>NUCLEOTIDE SEQUENCE [LARGE SCALE GENOMIC DNA]</scope>
    <source>
        <strain evidence="3 4">EAF2021</strain>
    </source>
</reference>
<evidence type="ECO:0008006" key="5">
    <source>
        <dbReference type="Google" id="ProtNLM"/>
    </source>
</evidence>
<dbReference type="PANTHER" id="PTHR47450:SF1">
    <property type="entry name" value="GLUCOKINASE"/>
    <property type="match status" value="1"/>
</dbReference>
<keyword evidence="2" id="KW-0418">Kinase</keyword>
<keyword evidence="4" id="KW-1185">Reference proteome</keyword>
<dbReference type="Gene3D" id="3.40.367.20">
    <property type="match status" value="1"/>
</dbReference>
<organism evidence="3 4">
    <name type="scientific">Tritrichomonas musculus</name>
    <dbReference type="NCBI Taxonomy" id="1915356"/>
    <lineage>
        <taxon>Eukaryota</taxon>
        <taxon>Metamonada</taxon>
        <taxon>Parabasalia</taxon>
        <taxon>Tritrichomonadida</taxon>
        <taxon>Tritrichomonadidae</taxon>
        <taxon>Tritrichomonas</taxon>
    </lineage>
</organism>
<evidence type="ECO:0000256" key="1">
    <source>
        <dbReference type="ARBA" id="ARBA00022679"/>
    </source>
</evidence>
<dbReference type="Proteomes" id="UP001470230">
    <property type="component" value="Unassembled WGS sequence"/>
</dbReference>
<dbReference type="InterPro" id="IPR003836">
    <property type="entry name" value="Glucokinase"/>
</dbReference>
<dbReference type="EMBL" id="JAPFFF010000002">
    <property type="protein sequence ID" value="KAK8896289.1"/>
    <property type="molecule type" value="Genomic_DNA"/>
</dbReference>
<accession>A0ABR2KYV7</accession>
<evidence type="ECO:0000313" key="3">
    <source>
        <dbReference type="EMBL" id="KAK8896289.1"/>
    </source>
</evidence>